<dbReference type="PANTHER" id="PTHR47335:SF1">
    <property type="entry name" value="UNCONVENTIONAL MYOSIN-XVI"/>
    <property type="match status" value="1"/>
</dbReference>
<feature type="region of interest" description="Disordered" evidence="4">
    <location>
        <begin position="313"/>
        <end position="340"/>
    </location>
</feature>
<dbReference type="STRING" id="28743.ENSCVAP00000029105"/>
<dbReference type="PROSITE" id="PS50088">
    <property type="entry name" value="ANK_REPEAT"/>
    <property type="match status" value="3"/>
</dbReference>
<evidence type="ECO:0000313" key="5">
    <source>
        <dbReference type="Ensembl" id="ENSCVAP00000029105.1"/>
    </source>
</evidence>
<evidence type="ECO:0000256" key="3">
    <source>
        <dbReference type="PROSITE-ProRule" id="PRU00023"/>
    </source>
</evidence>
<sequence>MEIDQCLLESLPIGQRQRLVKRMRCDQIRAYYEREKNLERQQGGVKVRAPSTYGRKHRIRFRHTDLIQDAIIRHDNKELRLLKEGADPNTPTSSGGSLLHLFLQCARHDNVFAAEVLIERGLNVNKQDEDLWTALHVACVCDHADMVLLLLLAGVNALLQDINGNIPLDYTFEGTETSYILRKYLEDNVASMHIIKTQRPTTMLTDVKNLVTTKGSLNQPNDEGVTLLHIACASGYREVVSVLLESGADPHPADNNFWTPLHLAAKYGQISIVCKLLRYGANPTLLNCNQDKPSLAVSEPIAEMLLNAEESWLQRLKDPTAPQPSTDQRYDGGSYDFSTP</sequence>
<dbReference type="GO" id="GO:2000134">
    <property type="term" value="P:negative regulation of G1/S transition of mitotic cell cycle"/>
    <property type="evidence" value="ECO:0007669"/>
    <property type="project" value="TreeGrafter"/>
</dbReference>
<keyword evidence="2 3" id="KW-0040">ANK repeat</keyword>
<dbReference type="Ensembl" id="ENSCVAT00000021768.1">
    <property type="protein sequence ID" value="ENSCVAP00000029105.1"/>
    <property type="gene ID" value="ENSCVAG00000000814.1"/>
</dbReference>
<dbReference type="Pfam" id="PF12796">
    <property type="entry name" value="Ank_2"/>
    <property type="match status" value="1"/>
</dbReference>
<dbReference type="GO" id="GO:0048471">
    <property type="term" value="C:perinuclear region of cytoplasm"/>
    <property type="evidence" value="ECO:0007669"/>
    <property type="project" value="TreeGrafter"/>
</dbReference>
<feature type="repeat" description="ANK" evidence="3">
    <location>
        <begin position="256"/>
        <end position="288"/>
    </location>
</feature>
<dbReference type="FunFam" id="1.25.40.20:FF:000168">
    <property type="entry name" value="Myosin XVI"/>
    <property type="match status" value="1"/>
</dbReference>
<evidence type="ECO:0000256" key="1">
    <source>
        <dbReference type="ARBA" id="ARBA00022737"/>
    </source>
</evidence>
<dbReference type="SUPFAM" id="SSF48403">
    <property type="entry name" value="Ankyrin repeat"/>
    <property type="match status" value="1"/>
</dbReference>
<keyword evidence="1" id="KW-0677">Repeat</keyword>
<dbReference type="PROSITE" id="PS50297">
    <property type="entry name" value="ANK_REP_REGION"/>
    <property type="match status" value="2"/>
</dbReference>
<dbReference type="SMART" id="SM00248">
    <property type="entry name" value="ANK"/>
    <property type="match status" value="4"/>
</dbReference>
<accession>A0A3Q2GLY4</accession>
<dbReference type="GO" id="GO:0005654">
    <property type="term" value="C:nucleoplasm"/>
    <property type="evidence" value="ECO:0007669"/>
    <property type="project" value="TreeGrafter"/>
</dbReference>
<dbReference type="Gene3D" id="1.25.40.20">
    <property type="entry name" value="Ankyrin repeat-containing domain"/>
    <property type="match status" value="2"/>
</dbReference>
<evidence type="ECO:0000256" key="2">
    <source>
        <dbReference type="ARBA" id="ARBA00023043"/>
    </source>
</evidence>
<dbReference type="Proteomes" id="UP000265020">
    <property type="component" value="Unassembled WGS sequence"/>
</dbReference>
<dbReference type="GO" id="GO:0019903">
    <property type="term" value="F:protein phosphatase binding"/>
    <property type="evidence" value="ECO:0007669"/>
    <property type="project" value="TreeGrafter"/>
</dbReference>
<dbReference type="InterPro" id="IPR002110">
    <property type="entry name" value="Ankyrin_rpt"/>
</dbReference>
<protein>
    <submittedName>
        <fullName evidence="5">Uncharacterized protein</fullName>
    </submittedName>
</protein>
<name>A0A3Q2GLY4_CYPVA</name>
<reference evidence="5" key="2">
    <citation type="submission" date="2025-09" db="UniProtKB">
        <authorList>
            <consortium name="Ensembl"/>
        </authorList>
    </citation>
    <scope>IDENTIFICATION</scope>
</reference>
<dbReference type="GO" id="GO:0048812">
    <property type="term" value="P:neuron projection morphogenesis"/>
    <property type="evidence" value="ECO:0007669"/>
    <property type="project" value="TreeGrafter"/>
</dbReference>
<keyword evidence="6" id="KW-1185">Reference proteome</keyword>
<dbReference type="AlphaFoldDB" id="A0A3Q2GLY4"/>
<evidence type="ECO:0000256" key="4">
    <source>
        <dbReference type="SAM" id="MobiDB-lite"/>
    </source>
</evidence>
<feature type="repeat" description="ANK" evidence="3">
    <location>
        <begin position="94"/>
        <end position="129"/>
    </location>
</feature>
<dbReference type="Pfam" id="PF13857">
    <property type="entry name" value="Ank_5"/>
    <property type="match status" value="1"/>
</dbReference>
<proteinExistence type="predicted"/>
<feature type="repeat" description="ANK" evidence="3">
    <location>
        <begin position="223"/>
        <end position="255"/>
    </location>
</feature>
<dbReference type="PANTHER" id="PTHR47335">
    <property type="entry name" value="UNCONVENTIONAL MYOSIN-XVI"/>
    <property type="match status" value="1"/>
</dbReference>
<dbReference type="OMA" id="PQCFILF"/>
<dbReference type="GO" id="GO:0051015">
    <property type="term" value="F:actin filament binding"/>
    <property type="evidence" value="ECO:0007669"/>
    <property type="project" value="TreeGrafter"/>
</dbReference>
<evidence type="ECO:0000313" key="6">
    <source>
        <dbReference type="Proteomes" id="UP000265020"/>
    </source>
</evidence>
<dbReference type="InterPro" id="IPR036770">
    <property type="entry name" value="Ankyrin_rpt-contain_sf"/>
</dbReference>
<dbReference type="GO" id="GO:0043491">
    <property type="term" value="P:phosphatidylinositol 3-kinase/protein kinase B signal transduction"/>
    <property type="evidence" value="ECO:0007669"/>
    <property type="project" value="TreeGrafter"/>
</dbReference>
<dbReference type="InterPro" id="IPR052838">
    <property type="entry name" value="Myosin-XVI"/>
</dbReference>
<dbReference type="GeneTree" id="ENSGT00940000174582"/>
<dbReference type="GO" id="GO:0016459">
    <property type="term" value="C:myosin complex"/>
    <property type="evidence" value="ECO:0007669"/>
    <property type="project" value="TreeGrafter"/>
</dbReference>
<organism evidence="5 6">
    <name type="scientific">Cyprinodon variegatus</name>
    <name type="common">Sheepshead minnow</name>
    <dbReference type="NCBI Taxonomy" id="28743"/>
    <lineage>
        <taxon>Eukaryota</taxon>
        <taxon>Metazoa</taxon>
        <taxon>Chordata</taxon>
        <taxon>Craniata</taxon>
        <taxon>Vertebrata</taxon>
        <taxon>Euteleostomi</taxon>
        <taxon>Actinopterygii</taxon>
        <taxon>Neopterygii</taxon>
        <taxon>Teleostei</taxon>
        <taxon>Neoteleostei</taxon>
        <taxon>Acanthomorphata</taxon>
        <taxon>Ovalentaria</taxon>
        <taxon>Atherinomorphae</taxon>
        <taxon>Cyprinodontiformes</taxon>
        <taxon>Cyprinodontidae</taxon>
        <taxon>Cyprinodon</taxon>
    </lineage>
</organism>
<reference evidence="5" key="1">
    <citation type="submission" date="2025-08" db="UniProtKB">
        <authorList>
            <consortium name="Ensembl"/>
        </authorList>
    </citation>
    <scope>IDENTIFICATION</scope>
</reference>